<sequence length="297" mass="31231">MASCSGSAPGAERKPLSIDESSLAQAQAPVSQRSGPEISRVPYPVAGNGDASQNWGDLYLPAGVHKADSVPLVVLIHGGAWHRSIGAGDFSYFAQDLVGRGVAVYNIEYRRVGSGGGWPTTFTDVASALGHIPDIVDQTPELSGKTEVVGHSAGAQLATWAGSQTAHPEHQLGKYPSFKPDRIVALSGPLDMTNATNLSDLDMVNAVGGTPLTAASRYEDVDPIQNIDPSIPVVAVHGTADTTVSWQNSQRYIQALLQAGGNGRLDLLYGDTHGSLITSGTVHYQYVMETITDSLLE</sequence>
<dbReference type="EMBL" id="WOGT01000012">
    <property type="protein sequence ID" value="MUN56039.1"/>
    <property type="molecule type" value="Genomic_DNA"/>
</dbReference>
<keyword evidence="1 4" id="KW-0378">Hydrolase</keyword>
<evidence type="ECO:0000313" key="5">
    <source>
        <dbReference type="Proteomes" id="UP000462152"/>
    </source>
</evidence>
<proteinExistence type="predicted"/>
<dbReference type="AlphaFoldDB" id="A0A7M3SW74"/>
<dbReference type="Pfam" id="PF20434">
    <property type="entry name" value="BD-FAE"/>
    <property type="match status" value="1"/>
</dbReference>
<dbReference type="InterPro" id="IPR049492">
    <property type="entry name" value="BD-FAE-like_dom"/>
</dbReference>
<comment type="caution">
    <text evidence="4">The sequence shown here is derived from an EMBL/GenBank/DDBJ whole genome shotgun (WGS) entry which is preliminary data.</text>
</comment>
<dbReference type="OrthoDB" id="255603at2"/>
<feature type="compositionally biased region" description="Polar residues" evidence="2">
    <location>
        <begin position="19"/>
        <end position="34"/>
    </location>
</feature>
<gene>
    <name evidence="4" type="ORF">GMA10_12610</name>
</gene>
<dbReference type="GO" id="GO:0016787">
    <property type="term" value="F:hydrolase activity"/>
    <property type="evidence" value="ECO:0007669"/>
    <property type="project" value="UniProtKB-KW"/>
</dbReference>
<protein>
    <submittedName>
        <fullName evidence="4">Alpha/beta hydrolase</fullName>
    </submittedName>
</protein>
<keyword evidence="5" id="KW-1185">Reference proteome</keyword>
<evidence type="ECO:0000313" key="4">
    <source>
        <dbReference type="EMBL" id="MUN56039.1"/>
    </source>
</evidence>
<dbReference type="SUPFAM" id="SSF53474">
    <property type="entry name" value="alpha/beta-Hydrolases"/>
    <property type="match status" value="1"/>
</dbReference>
<evidence type="ECO:0000256" key="2">
    <source>
        <dbReference type="SAM" id="MobiDB-lite"/>
    </source>
</evidence>
<dbReference type="InterPro" id="IPR050300">
    <property type="entry name" value="GDXG_lipolytic_enzyme"/>
</dbReference>
<feature type="region of interest" description="Disordered" evidence="2">
    <location>
        <begin position="1"/>
        <end position="45"/>
    </location>
</feature>
<name>A0A7M3SW74_9MICC</name>
<reference evidence="4 5" key="1">
    <citation type="submission" date="2019-12" db="EMBL/GenBank/DDBJ databases">
        <authorList>
            <person name="Li J."/>
            <person name="Shi Y."/>
            <person name="Xu G."/>
            <person name="Xiao D."/>
            <person name="Ran X."/>
        </authorList>
    </citation>
    <scope>NUCLEOTIDE SEQUENCE [LARGE SCALE GENOMIC DNA]</scope>
    <source>
        <strain evidence="4 5">JCM 15915</strain>
    </source>
</reference>
<dbReference type="RefSeq" id="WP_129316097.1">
    <property type="nucleotide sequence ID" value="NZ_NOIQ01000017.1"/>
</dbReference>
<accession>A0A7M3SW74</accession>
<dbReference type="Gene3D" id="3.40.50.1820">
    <property type="entry name" value="alpha/beta hydrolase"/>
    <property type="match status" value="1"/>
</dbReference>
<dbReference type="PANTHER" id="PTHR48081">
    <property type="entry name" value="AB HYDROLASE SUPERFAMILY PROTEIN C4A8.06C"/>
    <property type="match status" value="1"/>
</dbReference>
<dbReference type="Proteomes" id="UP000462152">
    <property type="component" value="Unassembled WGS sequence"/>
</dbReference>
<feature type="domain" description="BD-FAE-like" evidence="3">
    <location>
        <begin position="57"/>
        <end position="254"/>
    </location>
</feature>
<dbReference type="InterPro" id="IPR029058">
    <property type="entry name" value="AB_hydrolase_fold"/>
</dbReference>
<evidence type="ECO:0000259" key="3">
    <source>
        <dbReference type="Pfam" id="PF20434"/>
    </source>
</evidence>
<evidence type="ECO:0000256" key="1">
    <source>
        <dbReference type="ARBA" id="ARBA00022801"/>
    </source>
</evidence>
<organism evidence="4 5">
    <name type="scientific">Rothia koreensis</name>
    <dbReference type="NCBI Taxonomy" id="592378"/>
    <lineage>
        <taxon>Bacteria</taxon>
        <taxon>Bacillati</taxon>
        <taxon>Actinomycetota</taxon>
        <taxon>Actinomycetes</taxon>
        <taxon>Micrococcales</taxon>
        <taxon>Micrococcaceae</taxon>
        <taxon>Rothia</taxon>
    </lineage>
</organism>